<dbReference type="RefSeq" id="XP_060324586.1">
    <property type="nucleotide sequence ID" value="XM_060474517.1"/>
</dbReference>
<accession>A0AA39JHY3</accession>
<reference evidence="1" key="1">
    <citation type="submission" date="2023-06" db="EMBL/GenBank/DDBJ databases">
        <authorList>
            <consortium name="Lawrence Berkeley National Laboratory"/>
            <person name="Ahrendt S."/>
            <person name="Sahu N."/>
            <person name="Indic B."/>
            <person name="Wong-Bajracharya J."/>
            <person name="Merenyi Z."/>
            <person name="Ke H.-M."/>
            <person name="Monk M."/>
            <person name="Kocsube S."/>
            <person name="Drula E."/>
            <person name="Lipzen A."/>
            <person name="Balint B."/>
            <person name="Henrissat B."/>
            <person name="Andreopoulos B."/>
            <person name="Martin F.M."/>
            <person name="Harder C.B."/>
            <person name="Rigling D."/>
            <person name="Ford K.L."/>
            <person name="Foster G.D."/>
            <person name="Pangilinan J."/>
            <person name="Papanicolaou A."/>
            <person name="Barry K."/>
            <person name="LaButti K."/>
            <person name="Viragh M."/>
            <person name="Koriabine M."/>
            <person name="Yan M."/>
            <person name="Riley R."/>
            <person name="Champramary S."/>
            <person name="Plett K.L."/>
            <person name="Tsai I.J."/>
            <person name="Slot J."/>
            <person name="Sipos G."/>
            <person name="Plett J."/>
            <person name="Nagy L.G."/>
            <person name="Grigoriev I.V."/>
        </authorList>
    </citation>
    <scope>NUCLEOTIDE SEQUENCE</scope>
    <source>
        <strain evidence="1">CCBAS 213</strain>
    </source>
</reference>
<dbReference type="GeneID" id="85358065"/>
<dbReference type="AlphaFoldDB" id="A0AA39JHY3"/>
<dbReference type="EMBL" id="JAUEPS010000060">
    <property type="protein sequence ID" value="KAK0443092.1"/>
    <property type="molecule type" value="Genomic_DNA"/>
</dbReference>
<organism evidence="1 2">
    <name type="scientific">Armillaria tabescens</name>
    <name type="common">Ringless honey mushroom</name>
    <name type="synonym">Agaricus tabescens</name>
    <dbReference type="NCBI Taxonomy" id="1929756"/>
    <lineage>
        <taxon>Eukaryota</taxon>
        <taxon>Fungi</taxon>
        <taxon>Dikarya</taxon>
        <taxon>Basidiomycota</taxon>
        <taxon>Agaricomycotina</taxon>
        <taxon>Agaricomycetes</taxon>
        <taxon>Agaricomycetidae</taxon>
        <taxon>Agaricales</taxon>
        <taxon>Marasmiineae</taxon>
        <taxon>Physalacriaceae</taxon>
        <taxon>Desarmillaria</taxon>
    </lineage>
</organism>
<evidence type="ECO:0000313" key="1">
    <source>
        <dbReference type="EMBL" id="KAK0443092.1"/>
    </source>
</evidence>
<sequence>MKVLAEKHADIQKKLKDEGASNIPEPEFVPQNRLRACELEIETERKKRIERETVLMDIRRECRGPFIVLALLDAFIDVSKSTTAAVDLLDAVK</sequence>
<keyword evidence="2" id="KW-1185">Reference proteome</keyword>
<gene>
    <name evidence="1" type="ORF">EV420DRAFT_1576941</name>
</gene>
<name>A0AA39JHY3_ARMTA</name>
<protein>
    <submittedName>
        <fullName evidence="1">Uncharacterized protein</fullName>
    </submittedName>
</protein>
<dbReference type="Proteomes" id="UP001175211">
    <property type="component" value="Unassembled WGS sequence"/>
</dbReference>
<comment type="caution">
    <text evidence="1">The sequence shown here is derived from an EMBL/GenBank/DDBJ whole genome shotgun (WGS) entry which is preliminary data.</text>
</comment>
<evidence type="ECO:0000313" key="2">
    <source>
        <dbReference type="Proteomes" id="UP001175211"/>
    </source>
</evidence>
<proteinExistence type="predicted"/>